<protein>
    <submittedName>
        <fullName evidence="1">Uncharacterized protein</fullName>
    </submittedName>
</protein>
<name>A0ACB9S6C2_9MYRT</name>
<proteinExistence type="predicted"/>
<organism evidence="1 2">
    <name type="scientific">Melastoma candidum</name>
    <dbReference type="NCBI Taxonomy" id="119954"/>
    <lineage>
        <taxon>Eukaryota</taxon>
        <taxon>Viridiplantae</taxon>
        <taxon>Streptophyta</taxon>
        <taxon>Embryophyta</taxon>
        <taxon>Tracheophyta</taxon>
        <taxon>Spermatophyta</taxon>
        <taxon>Magnoliopsida</taxon>
        <taxon>eudicotyledons</taxon>
        <taxon>Gunneridae</taxon>
        <taxon>Pentapetalae</taxon>
        <taxon>rosids</taxon>
        <taxon>malvids</taxon>
        <taxon>Myrtales</taxon>
        <taxon>Melastomataceae</taxon>
        <taxon>Melastomatoideae</taxon>
        <taxon>Melastomateae</taxon>
        <taxon>Melastoma</taxon>
    </lineage>
</organism>
<evidence type="ECO:0000313" key="2">
    <source>
        <dbReference type="Proteomes" id="UP001057402"/>
    </source>
</evidence>
<dbReference type="EMBL" id="CM042881">
    <property type="protein sequence ID" value="KAI4386450.1"/>
    <property type="molecule type" value="Genomic_DNA"/>
</dbReference>
<sequence>MVKLYFSGVSSSPETLRLPRPGPDNFYYPPEWTPEKGSLNQFHGEHAFWERAWKLDQGVLIIRIRDAFHIWHGGCNFVIAKGVRLNAEK</sequence>
<comment type="caution">
    <text evidence="1">The sequence shown here is derived from an EMBL/GenBank/DDBJ whole genome shotgun (WGS) entry which is preliminary data.</text>
</comment>
<gene>
    <name evidence="1" type="ORF">MLD38_004381</name>
</gene>
<keyword evidence="2" id="KW-1185">Reference proteome</keyword>
<reference evidence="2" key="1">
    <citation type="journal article" date="2023" name="Front. Plant Sci.">
        <title>Chromosomal-level genome assembly of Melastoma candidum provides insights into trichome evolution.</title>
        <authorList>
            <person name="Zhong Y."/>
            <person name="Wu W."/>
            <person name="Sun C."/>
            <person name="Zou P."/>
            <person name="Liu Y."/>
            <person name="Dai S."/>
            <person name="Zhou R."/>
        </authorList>
    </citation>
    <scope>NUCLEOTIDE SEQUENCE [LARGE SCALE GENOMIC DNA]</scope>
</reference>
<dbReference type="Proteomes" id="UP001057402">
    <property type="component" value="Chromosome 2"/>
</dbReference>
<evidence type="ECO:0000313" key="1">
    <source>
        <dbReference type="EMBL" id="KAI4386450.1"/>
    </source>
</evidence>
<accession>A0ACB9S6C2</accession>